<organism evidence="9 10">
    <name type="scientific">Achlya hypogyna</name>
    <name type="common">Oomycete</name>
    <name type="synonym">Protoachlya hypogyna</name>
    <dbReference type="NCBI Taxonomy" id="1202772"/>
    <lineage>
        <taxon>Eukaryota</taxon>
        <taxon>Sar</taxon>
        <taxon>Stramenopiles</taxon>
        <taxon>Oomycota</taxon>
        <taxon>Saprolegniomycetes</taxon>
        <taxon>Saprolegniales</taxon>
        <taxon>Achlyaceae</taxon>
        <taxon>Achlya</taxon>
    </lineage>
</organism>
<dbReference type="SMART" id="SM00248">
    <property type="entry name" value="ANK"/>
    <property type="match status" value="6"/>
</dbReference>
<evidence type="ECO:0000259" key="8">
    <source>
        <dbReference type="PROSITE" id="PS50011"/>
    </source>
</evidence>
<dbReference type="STRING" id="1202772.A0A1V9YR10"/>
<protein>
    <submittedName>
        <fullName evidence="9">Protein kinase</fullName>
    </submittedName>
</protein>
<dbReference type="PROSITE" id="PS50297">
    <property type="entry name" value="ANK_REP_REGION"/>
    <property type="match status" value="5"/>
</dbReference>
<dbReference type="Gene3D" id="1.25.40.20">
    <property type="entry name" value="Ankyrin repeat-containing domain"/>
    <property type="match status" value="3"/>
</dbReference>
<feature type="binding site" evidence="6">
    <location>
        <position position="588"/>
    </location>
    <ligand>
        <name>ATP</name>
        <dbReference type="ChEBI" id="CHEBI:30616"/>
    </ligand>
</feature>
<keyword evidence="10" id="KW-1185">Reference proteome</keyword>
<dbReference type="InterPro" id="IPR017441">
    <property type="entry name" value="Protein_kinase_ATP_BS"/>
</dbReference>
<feature type="binding site" evidence="6">
    <location>
        <position position="211"/>
    </location>
    <ligand>
        <name>ATP</name>
        <dbReference type="ChEBI" id="CHEBI:30616"/>
    </ligand>
</feature>
<dbReference type="PROSITE" id="PS50011">
    <property type="entry name" value="PROTEIN_KINASE_DOM"/>
    <property type="match status" value="2"/>
</dbReference>
<evidence type="ECO:0000256" key="1">
    <source>
        <dbReference type="ARBA" id="ARBA00005843"/>
    </source>
</evidence>
<dbReference type="SMART" id="SM00220">
    <property type="entry name" value="S_TKc"/>
    <property type="match status" value="2"/>
</dbReference>
<comment type="similarity">
    <text evidence="1">Belongs to the protein kinase superfamily. TKL Ser/Thr protein kinase family.</text>
</comment>
<evidence type="ECO:0000256" key="7">
    <source>
        <dbReference type="SAM" id="MobiDB-lite"/>
    </source>
</evidence>
<feature type="repeat" description="ANK" evidence="5">
    <location>
        <begin position="8"/>
        <end position="40"/>
    </location>
</feature>
<comment type="caution">
    <text evidence="9">The sequence shown here is derived from an EMBL/GenBank/DDBJ whole genome shotgun (WGS) entry which is preliminary data.</text>
</comment>
<feature type="repeat" description="ANK" evidence="5">
    <location>
        <begin position="509"/>
        <end position="531"/>
    </location>
</feature>
<feature type="domain" description="Protein kinase" evidence="8">
    <location>
        <begin position="561"/>
        <end position="815"/>
    </location>
</feature>
<dbReference type="PROSITE" id="PS50088">
    <property type="entry name" value="ANK_REPEAT"/>
    <property type="match status" value="5"/>
</dbReference>
<dbReference type="SUPFAM" id="SSF56112">
    <property type="entry name" value="Protein kinase-like (PK-like)"/>
    <property type="match status" value="2"/>
</dbReference>
<dbReference type="PROSITE" id="PS00107">
    <property type="entry name" value="PROTEIN_KINASE_ATP"/>
    <property type="match status" value="2"/>
</dbReference>
<dbReference type="PANTHER" id="PTHR44329">
    <property type="entry name" value="SERINE/THREONINE-PROTEIN KINASE TNNI3K-RELATED"/>
    <property type="match status" value="1"/>
</dbReference>
<keyword evidence="3 6" id="KW-0547">Nucleotide-binding</keyword>
<dbReference type="Gene3D" id="1.10.510.10">
    <property type="entry name" value="Transferase(Phosphotransferase) domain 1"/>
    <property type="match status" value="2"/>
</dbReference>
<dbReference type="Gene3D" id="3.30.200.20">
    <property type="entry name" value="Phosphorylase Kinase, domain 1"/>
    <property type="match status" value="1"/>
</dbReference>
<dbReference type="GO" id="GO:0004674">
    <property type="term" value="F:protein serine/threonine kinase activity"/>
    <property type="evidence" value="ECO:0007669"/>
    <property type="project" value="UniProtKB-KW"/>
</dbReference>
<keyword evidence="9" id="KW-0418">Kinase</keyword>
<proteinExistence type="inferred from homology"/>
<dbReference type="Proteomes" id="UP000243579">
    <property type="component" value="Unassembled WGS sequence"/>
</dbReference>
<dbReference type="InterPro" id="IPR000719">
    <property type="entry name" value="Prot_kinase_dom"/>
</dbReference>
<keyword evidence="5" id="KW-0040">ANK repeat</keyword>
<evidence type="ECO:0000313" key="9">
    <source>
        <dbReference type="EMBL" id="OQR88198.1"/>
    </source>
</evidence>
<evidence type="ECO:0000313" key="10">
    <source>
        <dbReference type="Proteomes" id="UP000243579"/>
    </source>
</evidence>
<keyword evidence="2" id="KW-0723">Serine/threonine-protein kinase</keyword>
<dbReference type="EMBL" id="JNBR01001404">
    <property type="protein sequence ID" value="OQR88198.1"/>
    <property type="molecule type" value="Genomic_DNA"/>
</dbReference>
<dbReference type="InterPro" id="IPR008271">
    <property type="entry name" value="Ser/Thr_kinase_AS"/>
</dbReference>
<feature type="repeat" description="ANK" evidence="5">
    <location>
        <begin position="41"/>
        <end position="73"/>
    </location>
</feature>
<evidence type="ECO:0000256" key="3">
    <source>
        <dbReference type="ARBA" id="ARBA00022741"/>
    </source>
</evidence>
<feature type="region of interest" description="Disordered" evidence="7">
    <location>
        <begin position="437"/>
        <end position="479"/>
    </location>
</feature>
<dbReference type="InterPro" id="IPR036770">
    <property type="entry name" value="Ankyrin_rpt-contain_sf"/>
</dbReference>
<dbReference type="GO" id="GO:0005524">
    <property type="term" value="F:ATP binding"/>
    <property type="evidence" value="ECO:0007669"/>
    <property type="project" value="UniProtKB-UniRule"/>
</dbReference>
<evidence type="ECO:0000256" key="5">
    <source>
        <dbReference type="PROSITE-ProRule" id="PRU00023"/>
    </source>
</evidence>
<feature type="domain" description="Protein kinase" evidence="8">
    <location>
        <begin position="184"/>
        <end position="440"/>
    </location>
</feature>
<feature type="compositionally biased region" description="Acidic residues" evidence="7">
    <location>
        <begin position="444"/>
        <end position="459"/>
    </location>
</feature>
<dbReference type="PROSITE" id="PS00108">
    <property type="entry name" value="PROTEIN_KINASE_ST"/>
    <property type="match status" value="1"/>
</dbReference>
<name>A0A1V9YR10_ACHHY</name>
<dbReference type="Pfam" id="PF12796">
    <property type="entry name" value="Ank_2"/>
    <property type="match status" value="3"/>
</dbReference>
<keyword evidence="9" id="KW-0808">Transferase</keyword>
<dbReference type="InterPro" id="IPR001245">
    <property type="entry name" value="Ser-Thr/Tyr_kinase_cat_dom"/>
</dbReference>
<dbReference type="Pfam" id="PF07714">
    <property type="entry name" value="PK_Tyr_Ser-Thr"/>
    <property type="match status" value="1"/>
</dbReference>
<feature type="repeat" description="ANK" evidence="5">
    <location>
        <begin position="78"/>
        <end position="111"/>
    </location>
</feature>
<evidence type="ECO:0000256" key="2">
    <source>
        <dbReference type="ARBA" id="ARBA00022527"/>
    </source>
</evidence>
<accession>A0A1V9YR10</accession>
<feature type="repeat" description="ANK" evidence="5">
    <location>
        <begin position="112"/>
        <end position="134"/>
    </location>
</feature>
<sequence length="922" mass="99672">MSAPNDVPQQTPLYLASENDNVAAVQGLIAAGASVDELNKDGWTPLDIACKNGHVTVVQELIEAGASVNRRHKVVCLDGNLPLHHATREGHENAVRLLVDADGADVNATNNAGDTPLHLAVRYNRQRLLELLLQTKGVSTTICNMAGDSPLIVAVKLSRRRFAQQIYAGLTVPSREVAATDIAVDSSKVLGRGGNSIVQQGVFNNQTIVVKSMLDLTGVDALIRELEAMQLCKSPYVVQLLAISGPLTPRPQLVLEYMDAGNLRGYLDQKIKGELVPVEYSILDVALIVANALGDLHHNGLMHRNIKSHNVMLSTTQYIKLADIGLARTYSGLMTMGTGALLWTAPEMLAEDGHYTFAADIYSFGVLLTELSTLQLPYTGLGLSQLAILNRVRSGTLRPDIGAAAPGWLRKLATDCMAQNPFDRPSAQKIMMRLDRQRRLENDPSADLEEDLDEDENVDMDPSSGSGSGGNRSESPGPRHLFEAVATGDVARMSELLAKGEDPNATNNAGDTPLHVAVQCNQQQILQLLLRTKGINVVACNKIYKASTVPPREVAATDIDVDHDSPLGSGNFSVVYKGTFNDQPVAVKTVYSPTTADTLTREMKAMQLCNSPYLLHLLAVSDPNTSAPQLVLEFMDGGDLRQYLNKKRDGLPVDVEYSALDVAWVIASALADLHQNGVLHRDLKSNNVLLSSKSYVKVADLGLARTFATHMTLGIGTLLWAAPEVLAKDGHYSYAADIYSFGVILTELGTLQMPFATLSPWVALEGVCDGSLRSDVGVTSPQWLRDLATDCLAFEPAKRPSAEDVLKRLDRQRRLEVLELSTTITCDNCKAWHALHASVCPNCDGPAPKAITKLERLLESIDAAKKRGINVRTTLPCNVCDAVNGILATACSECENELPSDIVKLQLLVKIVNRALQTPVAA</sequence>
<dbReference type="OrthoDB" id="194358at2759"/>
<dbReference type="PANTHER" id="PTHR44329:SF214">
    <property type="entry name" value="PROTEIN KINASE DOMAIN-CONTAINING PROTEIN"/>
    <property type="match status" value="1"/>
</dbReference>
<dbReference type="InterPro" id="IPR002110">
    <property type="entry name" value="Ankyrin_rpt"/>
</dbReference>
<reference evidence="9 10" key="1">
    <citation type="journal article" date="2014" name="Genome Biol. Evol.">
        <title>The secreted proteins of Achlya hypogyna and Thraustotheca clavata identify the ancestral oomycete secretome and reveal gene acquisitions by horizontal gene transfer.</title>
        <authorList>
            <person name="Misner I."/>
            <person name="Blouin N."/>
            <person name="Leonard G."/>
            <person name="Richards T.A."/>
            <person name="Lane C.E."/>
        </authorList>
    </citation>
    <scope>NUCLEOTIDE SEQUENCE [LARGE SCALE GENOMIC DNA]</scope>
    <source>
        <strain evidence="9 10">ATCC 48635</strain>
    </source>
</reference>
<evidence type="ECO:0000256" key="4">
    <source>
        <dbReference type="ARBA" id="ARBA00022840"/>
    </source>
</evidence>
<dbReference type="AlphaFoldDB" id="A0A1V9YR10"/>
<dbReference type="SUPFAM" id="SSF48403">
    <property type="entry name" value="Ankyrin repeat"/>
    <property type="match status" value="2"/>
</dbReference>
<evidence type="ECO:0000256" key="6">
    <source>
        <dbReference type="PROSITE-ProRule" id="PRU10141"/>
    </source>
</evidence>
<dbReference type="Pfam" id="PF00069">
    <property type="entry name" value="Pkinase"/>
    <property type="match status" value="1"/>
</dbReference>
<keyword evidence="4 6" id="KW-0067">ATP-binding</keyword>
<dbReference type="InterPro" id="IPR011009">
    <property type="entry name" value="Kinase-like_dom_sf"/>
</dbReference>
<dbReference type="InterPro" id="IPR051681">
    <property type="entry name" value="Ser/Thr_Kinases-Pseudokinases"/>
</dbReference>
<gene>
    <name evidence="9" type="ORF">ACHHYP_07151</name>
</gene>